<reference evidence="2" key="1">
    <citation type="submission" date="2023-03" db="EMBL/GenBank/DDBJ databases">
        <title>Massive genome expansion in bonnet fungi (Mycena s.s.) driven by repeated elements and novel gene families across ecological guilds.</title>
        <authorList>
            <consortium name="Lawrence Berkeley National Laboratory"/>
            <person name="Harder C.B."/>
            <person name="Miyauchi S."/>
            <person name="Viragh M."/>
            <person name="Kuo A."/>
            <person name="Thoen E."/>
            <person name="Andreopoulos B."/>
            <person name="Lu D."/>
            <person name="Skrede I."/>
            <person name="Drula E."/>
            <person name="Henrissat B."/>
            <person name="Morin E."/>
            <person name="Kohler A."/>
            <person name="Barry K."/>
            <person name="LaButti K."/>
            <person name="Morin E."/>
            <person name="Salamov A."/>
            <person name="Lipzen A."/>
            <person name="Mereny Z."/>
            <person name="Hegedus B."/>
            <person name="Baldrian P."/>
            <person name="Stursova M."/>
            <person name="Weitz H."/>
            <person name="Taylor A."/>
            <person name="Grigoriev I.V."/>
            <person name="Nagy L.G."/>
            <person name="Martin F."/>
            <person name="Kauserud H."/>
        </authorList>
    </citation>
    <scope>NUCLEOTIDE SEQUENCE</scope>
    <source>
        <strain evidence="2">CBHHK200</strain>
    </source>
</reference>
<evidence type="ECO:0000256" key="1">
    <source>
        <dbReference type="SAM" id="MobiDB-lite"/>
    </source>
</evidence>
<feature type="compositionally biased region" description="Pro residues" evidence="1">
    <location>
        <begin position="169"/>
        <end position="179"/>
    </location>
</feature>
<dbReference type="AlphaFoldDB" id="A0AAD6SP02"/>
<organism evidence="2 3">
    <name type="scientific">Mycena alexandri</name>
    <dbReference type="NCBI Taxonomy" id="1745969"/>
    <lineage>
        <taxon>Eukaryota</taxon>
        <taxon>Fungi</taxon>
        <taxon>Dikarya</taxon>
        <taxon>Basidiomycota</taxon>
        <taxon>Agaricomycotina</taxon>
        <taxon>Agaricomycetes</taxon>
        <taxon>Agaricomycetidae</taxon>
        <taxon>Agaricales</taxon>
        <taxon>Marasmiineae</taxon>
        <taxon>Mycenaceae</taxon>
        <taxon>Mycena</taxon>
    </lineage>
</organism>
<protein>
    <submittedName>
        <fullName evidence="2">Uncharacterized protein</fullName>
    </submittedName>
</protein>
<accession>A0AAD6SP02</accession>
<evidence type="ECO:0000313" key="3">
    <source>
        <dbReference type="Proteomes" id="UP001218188"/>
    </source>
</evidence>
<gene>
    <name evidence="2" type="ORF">C8F04DRAFT_1288964</name>
</gene>
<dbReference type="EMBL" id="JARJCM010000104">
    <property type="protein sequence ID" value="KAJ7029187.1"/>
    <property type="molecule type" value="Genomic_DNA"/>
</dbReference>
<comment type="caution">
    <text evidence="2">The sequence shown here is derived from an EMBL/GenBank/DDBJ whole genome shotgun (WGS) entry which is preliminary data.</text>
</comment>
<keyword evidence="3" id="KW-1185">Reference proteome</keyword>
<name>A0AAD6SP02_9AGAR</name>
<feature type="region of interest" description="Disordered" evidence="1">
    <location>
        <begin position="107"/>
        <end position="185"/>
    </location>
</feature>
<sequence length="258" mass="28258">MLGRAHNVNRYVSCFEDLDGDFAFHGRPSPRRGSNTAYGTMSVTRVLLRLGRTRPWTAKTGMEAICRSSAFSVTTTSTSNYINVGNEMTDDESADWSALEAPNTPGYASLFFTHQPPTPTPNRRLHKSRPPPKSASPSDVRAGSTATTSQGPDPSVRRRCPPRRSQTPMPTPMPTPTPAGTPHTRHLSVRSVHSLPRFARGLGKSPKKAEPPGGWVWIDVKERDEFAPTPSSHILAAASRRDYGDTVTTRVRRVAISN</sequence>
<evidence type="ECO:0000313" key="2">
    <source>
        <dbReference type="EMBL" id="KAJ7029187.1"/>
    </source>
</evidence>
<dbReference type="Proteomes" id="UP001218188">
    <property type="component" value="Unassembled WGS sequence"/>
</dbReference>
<proteinExistence type="predicted"/>